<evidence type="ECO:0000256" key="1">
    <source>
        <dbReference type="SAM" id="MobiDB-lite"/>
    </source>
</evidence>
<dbReference type="EMBL" id="CAEZSR010000373">
    <property type="protein sequence ID" value="CAB4603878.1"/>
    <property type="molecule type" value="Genomic_DNA"/>
</dbReference>
<gene>
    <name evidence="2" type="ORF">UFOPK1493_04521</name>
</gene>
<organism evidence="2">
    <name type="scientific">freshwater metagenome</name>
    <dbReference type="NCBI Taxonomy" id="449393"/>
    <lineage>
        <taxon>unclassified sequences</taxon>
        <taxon>metagenomes</taxon>
        <taxon>ecological metagenomes</taxon>
    </lineage>
</organism>
<proteinExistence type="predicted"/>
<evidence type="ECO:0000313" key="2">
    <source>
        <dbReference type="EMBL" id="CAB4603878.1"/>
    </source>
</evidence>
<feature type="compositionally biased region" description="Polar residues" evidence="1">
    <location>
        <begin position="259"/>
        <end position="278"/>
    </location>
</feature>
<accession>A0A6J6H552</accession>
<protein>
    <submittedName>
        <fullName evidence="2">Unannotated protein</fullName>
    </submittedName>
</protein>
<name>A0A6J6H552_9ZZZZ</name>
<feature type="region of interest" description="Disordered" evidence="1">
    <location>
        <begin position="226"/>
        <end position="284"/>
    </location>
</feature>
<reference evidence="2" key="1">
    <citation type="submission" date="2020-05" db="EMBL/GenBank/DDBJ databases">
        <authorList>
            <person name="Chiriac C."/>
            <person name="Salcher M."/>
            <person name="Ghai R."/>
            <person name="Kavagutti S V."/>
        </authorList>
    </citation>
    <scope>NUCLEOTIDE SEQUENCE</scope>
</reference>
<sequence length="343" mass="36545">MYSSARRSVVPLWRRIHVTSFDSTRVVTNCRSSSDRCEVVTIAHRGRPSGRRSIAPMSSVEPRIQAANDGEASSPFRRIANAVRSFGGKNASSSNTPSLRMGGVSAMPTSVGRSRLRPCCHSFRIRFDSRMCSRLDSGSASMPTRPSRPLTYPSISSATVSWSSTFGGACSDPTMFTPTPAAEPGVYTVKSTPARSDAIVSPVMPHPARPSRHAVACPAAKSATDFPADDASPSFTHGWNSAGERPGKVRQRLVRSPFGSISNAGTPERSASSISTTPRPVLPEPVMPTITPWVVRSPESTRVVVSVRCFVAGSTCAPRRKSAIAAESTAVVPVRPPHLRCGA</sequence>
<dbReference type="AlphaFoldDB" id="A0A6J6H552"/>